<reference evidence="4" key="1">
    <citation type="submission" date="2017-02" db="EMBL/GenBank/DDBJ databases">
        <authorList>
            <person name="Varghese N."/>
            <person name="Submissions S."/>
        </authorList>
    </citation>
    <scope>NUCLEOTIDE SEQUENCE [LARGE SCALE GENOMIC DNA]</scope>
    <source>
        <strain evidence="4">USBA 833</strain>
    </source>
</reference>
<dbReference type="Proteomes" id="UP000190105">
    <property type="component" value="Unassembled WGS sequence"/>
</dbReference>
<evidence type="ECO:0000313" key="3">
    <source>
        <dbReference type="EMBL" id="SKA82884.1"/>
    </source>
</evidence>
<sequence>MSQEELCSKSGIRRGTLDTFEFNEAYPSPITLIRIAKALNEPIEYFFDNYYKFVFIQSEILKKWRNKNKLSIRSAAKVLDINEKTLWQWENNICYMNRVTYEKVKHIILNE</sequence>
<gene>
    <name evidence="3" type="ORF">SAMN05443428_1051</name>
</gene>
<dbReference type="Gene3D" id="1.10.260.40">
    <property type="entry name" value="lambda repressor-like DNA-binding domains"/>
    <property type="match status" value="2"/>
</dbReference>
<dbReference type="InterPro" id="IPR001387">
    <property type="entry name" value="Cro/C1-type_HTH"/>
</dbReference>
<dbReference type="OrthoDB" id="9805654at2"/>
<protein>
    <submittedName>
        <fullName evidence="3">DNA-binding transcriptional regulator, XRE-family HTH domain</fullName>
    </submittedName>
</protein>
<dbReference type="PROSITE" id="PS50943">
    <property type="entry name" value="HTH_CROC1"/>
    <property type="match status" value="2"/>
</dbReference>
<dbReference type="InterPro" id="IPR010982">
    <property type="entry name" value="Lambda_DNA-bd_dom_sf"/>
</dbReference>
<dbReference type="SUPFAM" id="SSF47413">
    <property type="entry name" value="lambda repressor-like DNA-binding domains"/>
    <property type="match status" value="2"/>
</dbReference>
<dbReference type="GO" id="GO:0003677">
    <property type="term" value="F:DNA binding"/>
    <property type="evidence" value="ECO:0007669"/>
    <property type="project" value="UniProtKB-KW"/>
</dbReference>
<name>A0A1T4X006_9CLOT</name>
<dbReference type="InterPro" id="IPR050807">
    <property type="entry name" value="TransReg_Diox_bact_type"/>
</dbReference>
<evidence type="ECO:0000256" key="1">
    <source>
        <dbReference type="ARBA" id="ARBA00023125"/>
    </source>
</evidence>
<evidence type="ECO:0000313" key="4">
    <source>
        <dbReference type="Proteomes" id="UP000190105"/>
    </source>
</evidence>
<dbReference type="GO" id="GO:0003700">
    <property type="term" value="F:DNA-binding transcription factor activity"/>
    <property type="evidence" value="ECO:0007669"/>
    <property type="project" value="TreeGrafter"/>
</dbReference>
<keyword evidence="1 3" id="KW-0238">DNA-binding</keyword>
<dbReference type="STRING" id="1147123.SAMN05443428_1051"/>
<dbReference type="AlphaFoldDB" id="A0A1T4X006"/>
<dbReference type="PANTHER" id="PTHR46797:SF1">
    <property type="entry name" value="METHYLPHOSPHONATE SYNTHASE"/>
    <property type="match status" value="1"/>
</dbReference>
<dbReference type="Pfam" id="PF01381">
    <property type="entry name" value="HTH_3"/>
    <property type="match status" value="1"/>
</dbReference>
<accession>A0A1T4X006</accession>
<organism evidence="3 4">
    <name type="scientific">Caloramator quimbayensis</name>
    <dbReference type="NCBI Taxonomy" id="1147123"/>
    <lineage>
        <taxon>Bacteria</taxon>
        <taxon>Bacillati</taxon>
        <taxon>Bacillota</taxon>
        <taxon>Clostridia</taxon>
        <taxon>Eubacteriales</taxon>
        <taxon>Clostridiaceae</taxon>
        <taxon>Caloramator</taxon>
    </lineage>
</organism>
<keyword evidence="4" id="KW-1185">Reference proteome</keyword>
<feature type="domain" description="HTH cro/C1-type" evidence="2">
    <location>
        <begin position="1"/>
        <end position="46"/>
    </location>
</feature>
<feature type="domain" description="HTH cro/C1-type" evidence="2">
    <location>
        <begin position="61"/>
        <end position="92"/>
    </location>
</feature>
<dbReference type="CDD" id="cd00093">
    <property type="entry name" value="HTH_XRE"/>
    <property type="match status" value="2"/>
</dbReference>
<evidence type="ECO:0000259" key="2">
    <source>
        <dbReference type="PROSITE" id="PS50943"/>
    </source>
</evidence>
<dbReference type="EMBL" id="FUYH01000005">
    <property type="protein sequence ID" value="SKA82884.1"/>
    <property type="molecule type" value="Genomic_DNA"/>
</dbReference>
<proteinExistence type="predicted"/>
<dbReference type="GO" id="GO:0005829">
    <property type="term" value="C:cytosol"/>
    <property type="evidence" value="ECO:0007669"/>
    <property type="project" value="TreeGrafter"/>
</dbReference>
<dbReference type="PANTHER" id="PTHR46797">
    <property type="entry name" value="HTH-TYPE TRANSCRIPTIONAL REGULATOR"/>
    <property type="match status" value="1"/>
</dbReference>